<dbReference type="EMBL" id="JAMTCP010000013">
    <property type="protein sequence ID" value="MCP2259078.1"/>
    <property type="molecule type" value="Genomic_DNA"/>
</dbReference>
<dbReference type="Proteomes" id="UP001205311">
    <property type="component" value="Unassembled WGS sequence"/>
</dbReference>
<evidence type="ECO:0000313" key="3">
    <source>
        <dbReference type="Proteomes" id="UP001205311"/>
    </source>
</evidence>
<keyword evidence="3" id="KW-1185">Reference proteome</keyword>
<evidence type="ECO:0000259" key="1">
    <source>
        <dbReference type="Pfam" id="PF11716"/>
    </source>
</evidence>
<feature type="domain" description="Mycothiol-dependent maleylpyruvate isomerase metal-binding" evidence="1">
    <location>
        <begin position="13"/>
        <end position="153"/>
    </location>
</feature>
<reference evidence="2 3" key="1">
    <citation type="submission" date="2022-06" db="EMBL/GenBank/DDBJ databases">
        <title>Genomic Encyclopedia of Archaeal and Bacterial Type Strains, Phase II (KMG-II): from individual species to whole genera.</title>
        <authorList>
            <person name="Goeker M."/>
        </authorList>
    </citation>
    <scope>NUCLEOTIDE SEQUENCE [LARGE SCALE GENOMIC DNA]</scope>
    <source>
        <strain evidence="2 3">DSM 40477</strain>
    </source>
</reference>
<dbReference type="Gene3D" id="1.20.120.450">
    <property type="entry name" value="dinb family like domain"/>
    <property type="match status" value="1"/>
</dbReference>
<comment type="caution">
    <text evidence="2">The sequence shown here is derived from an EMBL/GenBank/DDBJ whole genome shotgun (WGS) entry which is preliminary data.</text>
</comment>
<name>A0ABT1HU74_STRSD</name>
<dbReference type="SUPFAM" id="SSF109854">
    <property type="entry name" value="DinB/YfiT-like putative metalloenzymes"/>
    <property type="match status" value="1"/>
</dbReference>
<proteinExistence type="predicted"/>
<organism evidence="2 3">
    <name type="scientific">Streptoalloteichus tenebrarius (strain ATCC 17920 / DSM 40477 / JCM 4838 / CBS 697.72 / NBRC 16177 / NCIMB 11028 / NRRL B-12390 / A12253. 1 / ISP 5477)</name>
    <name type="common">Streptomyces tenebrarius</name>
    <dbReference type="NCBI Taxonomy" id="1933"/>
    <lineage>
        <taxon>Bacteria</taxon>
        <taxon>Bacillati</taxon>
        <taxon>Actinomycetota</taxon>
        <taxon>Actinomycetes</taxon>
        <taxon>Pseudonocardiales</taxon>
        <taxon>Pseudonocardiaceae</taxon>
        <taxon>Streptoalloteichus</taxon>
    </lineage>
</organism>
<evidence type="ECO:0000313" key="2">
    <source>
        <dbReference type="EMBL" id="MCP2259078.1"/>
    </source>
</evidence>
<gene>
    <name evidence="2" type="ORF">LX15_002779</name>
</gene>
<dbReference type="InterPro" id="IPR024344">
    <property type="entry name" value="MDMPI_metal-binding"/>
</dbReference>
<protein>
    <submittedName>
        <fullName evidence="2">TIGR03083 family protein</fullName>
    </submittedName>
</protein>
<accession>A0ABT1HU74</accession>
<dbReference type="Pfam" id="PF11716">
    <property type="entry name" value="MDMPI_N"/>
    <property type="match status" value="1"/>
</dbReference>
<dbReference type="RefSeq" id="WP_253669988.1">
    <property type="nucleotide sequence ID" value="NZ_JAMTCP010000013.1"/>
</dbReference>
<sequence>MTTEAVTRRHAYAEAGRAFRDLVSQVGPDGWRRRALGEWTVLDLVGHTSRALATVETALSRPATRVELADPVAYYRAASAIDQGEVAERGRDAGRALGGDPAGAVAELCDRVLVLVARTPDDTGVTTRLGGMRLIDYLPTRTFELAVHTRDLATALALPAPDTPLALHESLRLAADLAFAAGRGEQALLALTGRHPLPPGFSVL</sequence>
<dbReference type="InterPro" id="IPR034660">
    <property type="entry name" value="DinB/YfiT-like"/>
</dbReference>